<dbReference type="EMBL" id="JARQAI010000003">
    <property type="protein sequence ID" value="MDT2736188.1"/>
    <property type="molecule type" value="Genomic_DNA"/>
</dbReference>
<accession>A0AAE4L213</accession>
<evidence type="ECO:0000313" key="2">
    <source>
        <dbReference type="EMBL" id="MDT2736188.1"/>
    </source>
</evidence>
<dbReference type="InterPro" id="IPR036873">
    <property type="entry name" value="Rhodanese-like_dom_sf"/>
</dbReference>
<organism evidence="2 4">
    <name type="scientific">Enterococcus pseudoavium</name>
    <dbReference type="NCBI Taxonomy" id="44007"/>
    <lineage>
        <taxon>Bacteria</taxon>
        <taxon>Bacillati</taxon>
        <taxon>Bacillota</taxon>
        <taxon>Bacilli</taxon>
        <taxon>Lactobacillales</taxon>
        <taxon>Enterococcaceae</taxon>
        <taxon>Enterococcus</taxon>
    </lineage>
</organism>
<keyword evidence="5" id="KW-1185">Reference proteome</keyword>
<dbReference type="AlphaFoldDB" id="A0AAE4L213"/>
<dbReference type="Pfam" id="PF00581">
    <property type="entry name" value="Rhodanese"/>
    <property type="match status" value="1"/>
</dbReference>
<evidence type="ECO:0000313" key="3">
    <source>
        <dbReference type="EMBL" id="MDT2770553.1"/>
    </source>
</evidence>
<sequence>MNDSVTTNEFMTLAEQEPVNVLDLRDPEFVDSFTSLEGSNVIRIPLTQLPSSLSQLDRSKTYYLFTHFGVRSKTMAHFLRKQGFQATNVIGGTAAYEKSLANQQNELSLIELSR</sequence>
<dbReference type="EMBL" id="JARQAZ010000005">
    <property type="protein sequence ID" value="MDT2770553.1"/>
    <property type="molecule type" value="Genomic_DNA"/>
</dbReference>
<evidence type="ECO:0000259" key="1">
    <source>
        <dbReference type="PROSITE" id="PS50206"/>
    </source>
</evidence>
<evidence type="ECO:0000313" key="5">
    <source>
        <dbReference type="Proteomes" id="UP001269061"/>
    </source>
</evidence>
<evidence type="ECO:0000313" key="4">
    <source>
        <dbReference type="Proteomes" id="UP001180842"/>
    </source>
</evidence>
<dbReference type="PANTHER" id="PTHR43031:SF17">
    <property type="entry name" value="SULFURTRANSFERASE YTWF-RELATED"/>
    <property type="match status" value="1"/>
</dbReference>
<dbReference type="InterPro" id="IPR050229">
    <property type="entry name" value="GlpE_sulfurtransferase"/>
</dbReference>
<protein>
    <submittedName>
        <fullName evidence="2">Rhodanese-like domain-containing protein</fullName>
    </submittedName>
</protein>
<dbReference type="InterPro" id="IPR001763">
    <property type="entry name" value="Rhodanese-like_dom"/>
</dbReference>
<reference evidence="2 5" key="1">
    <citation type="submission" date="2023-03" db="EMBL/GenBank/DDBJ databases">
        <authorList>
            <person name="Shen W."/>
            <person name="Cai J."/>
        </authorList>
    </citation>
    <scope>NUCLEOTIDE SEQUENCE</scope>
    <source>
        <strain evidence="2">P69-2</strain>
        <strain evidence="3 5">Y59</strain>
    </source>
</reference>
<comment type="caution">
    <text evidence="2">The sequence shown here is derived from an EMBL/GenBank/DDBJ whole genome shotgun (WGS) entry which is preliminary data.</text>
</comment>
<dbReference type="Proteomes" id="UP001269061">
    <property type="component" value="Unassembled WGS sequence"/>
</dbReference>
<name>A0AAE4L213_9ENTE</name>
<dbReference type="CDD" id="cd00158">
    <property type="entry name" value="RHOD"/>
    <property type="match status" value="1"/>
</dbReference>
<dbReference type="RefSeq" id="WP_067623218.1">
    <property type="nucleotide sequence ID" value="NZ_BAAAXL010000027.1"/>
</dbReference>
<feature type="domain" description="Rhodanese" evidence="1">
    <location>
        <begin position="15"/>
        <end position="98"/>
    </location>
</feature>
<dbReference type="SMART" id="SM00450">
    <property type="entry name" value="RHOD"/>
    <property type="match status" value="1"/>
</dbReference>
<proteinExistence type="predicted"/>
<dbReference type="Proteomes" id="UP001180842">
    <property type="component" value="Unassembled WGS sequence"/>
</dbReference>
<dbReference type="SUPFAM" id="SSF52821">
    <property type="entry name" value="Rhodanese/Cell cycle control phosphatase"/>
    <property type="match status" value="1"/>
</dbReference>
<dbReference type="Gene3D" id="3.40.250.10">
    <property type="entry name" value="Rhodanese-like domain"/>
    <property type="match status" value="1"/>
</dbReference>
<gene>
    <name evidence="2" type="ORF">P7H00_03420</name>
    <name evidence="3" type="ORF">P7H46_06805</name>
</gene>
<dbReference type="PANTHER" id="PTHR43031">
    <property type="entry name" value="FAD-DEPENDENT OXIDOREDUCTASE"/>
    <property type="match status" value="1"/>
</dbReference>
<dbReference type="PROSITE" id="PS50206">
    <property type="entry name" value="RHODANESE_3"/>
    <property type="match status" value="1"/>
</dbReference>